<evidence type="ECO:0000256" key="11">
    <source>
        <dbReference type="ARBA" id="ARBA00022968"/>
    </source>
</evidence>
<dbReference type="GO" id="GO:0003743">
    <property type="term" value="F:translation initiation factor activity"/>
    <property type="evidence" value="ECO:0007669"/>
    <property type="project" value="InterPro"/>
</dbReference>
<dbReference type="EC" id="2.4.1.-" evidence="18"/>
<evidence type="ECO:0000256" key="18">
    <source>
        <dbReference type="RuleBase" id="RU361242"/>
    </source>
</evidence>
<dbReference type="PANTHER" id="PTHR11675:SF43">
    <property type="entry name" value="POLYPEPTIDE N-ACETYLGALACTOSAMINYLTRANSFERASE 1"/>
    <property type="match status" value="1"/>
</dbReference>
<dbReference type="SUPFAM" id="SSF50370">
    <property type="entry name" value="Ricin B-like lectins"/>
    <property type="match status" value="1"/>
</dbReference>
<evidence type="ECO:0000313" key="22">
    <source>
        <dbReference type="Proteomes" id="UP000605970"/>
    </source>
</evidence>
<feature type="region of interest" description="Disordered" evidence="19">
    <location>
        <begin position="68"/>
        <end position="108"/>
    </location>
</feature>
<evidence type="ECO:0000256" key="1">
    <source>
        <dbReference type="ARBA" id="ARBA00001936"/>
    </source>
</evidence>
<dbReference type="InterPro" id="IPR029044">
    <property type="entry name" value="Nucleotide-diphossugar_trans"/>
</dbReference>
<evidence type="ECO:0000256" key="10">
    <source>
        <dbReference type="ARBA" id="ARBA00022734"/>
    </source>
</evidence>
<keyword evidence="12 18" id="KW-1133">Transmembrane helix</keyword>
<dbReference type="AlphaFoldDB" id="A0A8S9ZC38"/>
<keyword evidence="15 18" id="KW-1015">Disulfide bond</keyword>
<dbReference type="CDD" id="cd11607">
    <property type="entry name" value="DENR_C"/>
    <property type="match status" value="1"/>
</dbReference>
<organism evidence="21 22">
    <name type="scientific">Meloidogyne graminicola</name>
    <dbReference type="NCBI Taxonomy" id="189291"/>
    <lineage>
        <taxon>Eukaryota</taxon>
        <taxon>Metazoa</taxon>
        <taxon>Ecdysozoa</taxon>
        <taxon>Nematoda</taxon>
        <taxon>Chromadorea</taxon>
        <taxon>Rhabditida</taxon>
        <taxon>Tylenchina</taxon>
        <taxon>Tylenchomorpha</taxon>
        <taxon>Tylenchoidea</taxon>
        <taxon>Meloidogynidae</taxon>
        <taxon>Meloidogyninae</taxon>
        <taxon>Meloidogyne</taxon>
    </lineage>
</organism>
<dbReference type="InterPro" id="IPR035992">
    <property type="entry name" value="Ricin_B-like_lectins"/>
</dbReference>
<dbReference type="SUPFAM" id="SSF55159">
    <property type="entry name" value="eIF1-like"/>
    <property type="match status" value="1"/>
</dbReference>
<keyword evidence="11" id="KW-0735">Signal-anchor</keyword>
<accession>A0A8S9ZC38</accession>
<evidence type="ECO:0000256" key="15">
    <source>
        <dbReference type="ARBA" id="ARBA00023157"/>
    </source>
</evidence>
<evidence type="ECO:0000256" key="19">
    <source>
        <dbReference type="SAM" id="MobiDB-lite"/>
    </source>
</evidence>
<evidence type="ECO:0000256" key="9">
    <source>
        <dbReference type="ARBA" id="ARBA00022723"/>
    </source>
</evidence>
<evidence type="ECO:0000313" key="21">
    <source>
        <dbReference type="EMBL" id="KAF7627207.1"/>
    </source>
</evidence>
<keyword evidence="14 18" id="KW-0472">Membrane</keyword>
<keyword evidence="7 18" id="KW-0808">Transferase</keyword>
<gene>
    <name evidence="21" type="ORF">Mgra_00009489</name>
</gene>
<keyword evidence="10 18" id="KW-0430">Lectin</keyword>
<dbReference type="GO" id="GO:0006493">
    <property type="term" value="P:protein O-linked glycosylation"/>
    <property type="evidence" value="ECO:0007669"/>
    <property type="project" value="TreeGrafter"/>
</dbReference>
<dbReference type="InterPro" id="IPR036877">
    <property type="entry name" value="SUI1_dom_sf"/>
</dbReference>
<dbReference type="Gene3D" id="3.90.550.10">
    <property type="entry name" value="Spore Coat Polysaccharide Biosynthesis Protein SpsA, Chain A"/>
    <property type="match status" value="1"/>
</dbReference>
<dbReference type="GO" id="GO:0030246">
    <property type="term" value="F:carbohydrate binding"/>
    <property type="evidence" value="ECO:0007669"/>
    <property type="project" value="UniProtKB-KW"/>
</dbReference>
<dbReference type="SUPFAM" id="SSF53448">
    <property type="entry name" value="Nucleotide-diphospho-sugar transferases"/>
    <property type="match status" value="1"/>
</dbReference>
<dbReference type="InterPro" id="IPR000772">
    <property type="entry name" value="Ricin_B_lectin"/>
</dbReference>
<comment type="similarity">
    <text evidence="5">Belongs to the DENR family.</text>
</comment>
<keyword evidence="22" id="KW-1185">Reference proteome</keyword>
<feature type="transmembrane region" description="Helical" evidence="18">
    <location>
        <begin position="214"/>
        <end position="237"/>
    </location>
</feature>
<evidence type="ECO:0000256" key="7">
    <source>
        <dbReference type="ARBA" id="ARBA00022679"/>
    </source>
</evidence>
<evidence type="ECO:0000256" key="14">
    <source>
        <dbReference type="ARBA" id="ARBA00023136"/>
    </source>
</evidence>
<comment type="cofactor">
    <cofactor evidence="1 18">
        <name>Mn(2+)</name>
        <dbReference type="ChEBI" id="CHEBI:29035"/>
    </cofactor>
</comment>
<dbReference type="Pfam" id="PF00535">
    <property type="entry name" value="Glycos_transf_2"/>
    <property type="match status" value="1"/>
</dbReference>
<name>A0A8S9ZC38_9BILA</name>
<keyword evidence="13 18" id="KW-0333">Golgi apparatus</keyword>
<dbReference type="Gene3D" id="2.80.10.50">
    <property type="match status" value="1"/>
</dbReference>
<dbReference type="GO" id="GO:0000139">
    <property type="term" value="C:Golgi membrane"/>
    <property type="evidence" value="ECO:0007669"/>
    <property type="project" value="UniProtKB-SubCell"/>
</dbReference>
<dbReference type="GO" id="GO:0046872">
    <property type="term" value="F:metal ion binding"/>
    <property type="evidence" value="ECO:0007669"/>
    <property type="project" value="UniProtKB-KW"/>
</dbReference>
<evidence type="ECO:0000256" key="8">
    <source>
        <dbReference type="ARBA" id="ARBA00022692"/>
    </source>
</evidence>
<proteinExistence type="inferred from homology"/>
<keyword evidence="9" id="KW-0479">Metal-binding</keyword>
<evidence type="ECO:0000256" key="13">
    <source>
        <dbReference type="ARBA" id="ARBA00023034"/>
    </source>
</evidence>
<keyword evidence="6 18" id="KW-0328">Glycosyltransferase</keyword>
<dbReference type="Proteomes" id="UP000605970">
    <property type="component" value="Unassembled WGS sequence"/>
</dbReference>
<evidence type="ECO:0000256" key="2">
    <source>
        <dbReference type="ARBA" id="ARBA00004323"/>
    </source>
</evidence>
<dbReference type="Gene3D" id="3.30.780.10">
    <property type="entry name" value="SUI1-like domain"/>
    <property type="match status" value="1"/>
</dbReference>
<keyword evidence="8 18" id="KW-0812">Transmembrane</keyword>
<comment type="pathway">
    <text evidence="3 18">Protein modification; protein glycosylation.</text>
</comment>
<dbReference type="PROSITE" id="PS50296">
    <property type="entry name" value="SUI1"/>
    <property type="match status" value="1"/>
</dbReference>
<comment type="caution">
    <text evidence="21">The sequence shown here is derived from an EMBL/GenBank/DDBJ whole genome shotgun (WGS) entry which is preliminary data.</text>
</comment>
<comment type="subcellular location">
    <subcellularLocation>
        <location evidence="2 18">Golgi apparatus membrane</location>
        <topology evidence="2 18">Single-pass type II membrane protein</topology>
    </subcellularLocation>
</comment>
<dbReference type="GO" id="GO:0004653">
    <property type="term" value="F:polypeptide N-acetylgalactosaminyltransferase activity"/>
    <property type="evidence" value="ECO:0007669"/>
    <property type="project" value="UniProtKB-ARBA"/>
</dbReference>
<dbReference type="Pfam" id="PF01253">
    <property type="entry name" value="SUI1"/>
    <property type="match status" value="1"/>
</dbReference>
<dbReference type="PANTHER" id="PTHR11675">
    <property type="entry name" value="N-ACETYLGALACTOSAMINYLTRANSFERASE"/>
    <property type="match status" value="1"/>
</dbReference>
<evidence type="ECO:0000256" key="4">
    <source>
        <dbReference type="ARBA" id="ARBA00005680"/>
    </source>
</evidence>
<dbReference type="InterPro" id="IPR048517">
    <property type="entry name" value="DENR_N"/>
</dbReference>
<keyword evidence="17 18" id="KW-0464">Manganese</keyword>
<dbReference type="OrthoDB" id="6119243at2759"/>
<evidence type="ECO:0000256" key="12">
    <source>
        <dbReference type="ARBA" id="ARBA00022989"/>
    </source>
</evidence>
<evidence type="ECO:0000256" key="5">
    <source>
        <dbReference type="ARBA" id="ARBA00007514"/>
    </source>
</evidence>
<dbReference type="InterPro" id="IPR046447">
    <property type="entry name" value="DENR_C"/>
</dbReference>
<evidence type="ECO:0000256" key="16">
    <source>
        <dbReference type="ARBA" id="ARBA00023180"/>
    </source>
</evidence>
<dbReference type="InterPro" id="IPR001173">
    <property type="entry name" value="Glyco_trans_2-like"/>
</dbReference>
<dbReference type="InterPro" id="IPR001950">
    <property type="entry name" value="SUI1"/>
</dbReference>
<dbReference type="CDD" id="cd02510">
    <property type="entry name" value="pp-GalNAc-T"/>
    <property type="match status" value="1"/>
</dbReference>
<dbReference type="FunFam" id="3.90.550.10:FF:000021">
    <property type="entry name" value="Polypeptide N-acetylgalactosaminyltransferase"/>
    <property type="match status" value="1"/>
</dbReference>
<reference evidence="21" key="1">
    <citation type="journal article" date="2020" name="Ecol. Evol.">
        <title>Genome structure and content of the rice root-knot nematode (Meloidogyne graminicola).</title>
        <authorList>
            <person name="Phan N.T."/>
            <person name="Danchin E.G.J."/>
            <person name="Klopp C."/>
            <person name="Perfus-Barbeoch L."/>
            <person name="Kozlowski D.K."/>
            <person name="Koutsovoulos G.D."/>
            <person name="Lopez-Roques C."/>
            <person name="Bouchez O."/>
            <person name="Zahm M."/>
            <person name="Besnard G."/>
            <person name="Bellafiore S."/>
        </authorList>
    </citation>
    <scope>NUCLEOTIDE SEQUENCE</scope>
    <source>
        <strain evidence="21">VN-18</strain>
    </source>
</reference>
<evidence type="ECO:0000256" key="3">
    <source>
        <dbReference type="ARBA" id="ARBA00004922"/>
    </source>
</evidence>
<comment type="similarity">
    <text evidence="4 18">Belongs to the glycosyltransferase 2 family. GalNAc-T subfamily.</text>
</comment>
<dbReference type="SMART" id="SM00458">
    <property type="entry name" value="RICIN"/>
    <property type="match status" value="1"/>
</dbReference>
<protein>
    <recommendedName>
        <fullName evidence="18">Polypeptide N-acetylgalactosaminyltransferase</fullName>
        <ecNumber evidence="18">2.4.1.-</ecNumber>
    </recommendedName>
    <alternativeName>
        <fullName evidence="18">Protein-UDP acetylgalactosaminyltransferase</fullName>
    </alternativeName>
</protein>
<sequence length="814" mass="93523">MTEVSTQEQNECIEELVKEKLSYPLNVQYCGVCTMPIEYCEFSGMQDKCKDWLIKNLPDLATEQLQINEGESGEQQAEKRHQKRGGKGSISTLISSKQTKKGAKETKQKITLKTETRSKNKSVTVVKGLLTCNIDLKVASKLFSNRFACGCSIAGNDELIIQGDFKDELLDLIPEKWGIDEDKKMSPTVLHKIFFPYKHNLTEQRRKSRRFAPFRWALTLIIGASFFIIYIIFYAWIDTNLIQQREGVFPDGHAIPQEFLNLNFNITEEKIVELSIFRQRKPKIPLKNIQRKGFGENGLPVLFKGEEQIKAENLKKKWFMNVMASDLISFDRSIPDARTSLCLSQIYDKDLPRASVIIVFTDEYFSVLLRTVHSVINRTPEHLLREVVLIDDFSQLENLGLPLIEHLRQFGSKVRLLRAHNRLGLIRAKLAGAKYARGDVIVFLDSHCEANEGWIEPLLQRIKNERTTVVCPVIDIISDQTMEYQIGSAGGIGSFWWSLHYSMTEIPEKEMRRRLNPEIDPLRTPTMAGVGGYDPGMDIWGGENLEISFRVWMCGGSLEIIPCSHVGHIFRNGHPYNMTGPGGNKDVHGTNSKRLAEVWMDDYKRLFYVHRMGLKDIDVGDLSERISLRKRLNCKSFKWFLDNVVPYKFIPDEGVKVQNSLNDGKLCLDTLQRLENKGTVFLGVFDCQLGGSSSQFWDFFFHSKKIKFFNLKKILTRPRHQAFSWSNDQQLRRETTCVDIDLINKNSNGHNKAILHDCNTKQLIQFEHSKDGFLRHLNSGLCLDIEGLNSGDDIFFNICNENKQSQKWNDLYIH</sequence>
<evidence type="ECO:0000259" key="20">
    <source>
        <dbReference type="PROSITE" id="PS50296"/>
    </source>
</evidence>
<dbReference type="PROSITE" id="PS50231">
    <property type="entry name" value="RICIN_B_LECTIN"/>
    <property type="match status" value="1"/>
</dbReference>
<evidence type="ECO:0000256" key="17">
    <source>
        <dbReference type="ARBA" id="ARBA00023211"/>
    </source>
</evidence>
<dbReference type="EMBL" id="JABEBT010000161">
    <property type="protein sequence ID" value="KAF7627207.1"/>
    <property type="molecule type" value="Genomic_DNA"/>
</dbReference>
<feature type="domain" description="SUI1" evidence="20">
    <location>
        <begin position="110"/>
        <end position="177"/>
    </location>
</feature>
<keyword evidence="16" id="KW-0325">Glycoprotein</keyword>
<evidence type="ECO:0000256" key="6">
    <source>
        <dbReference type="ARBA" id="ARBA00022676"/>
    </source>
</evidence>
<dbReference type="InterPro" id="IPR045885">
    <property type="entry name" value="GalNAc-T"/>
</dbReference>
<dbReference type="Pfam" id="PF00652">
    <property type="entry name" value="Ricin_B_lectin"/>
    <property type="match status" value="1"/>
</dbReference>
<dbReference type="Pfam" id="PF21023">
    <property type="entry name" value="DENR_N"/>
    <property type="match status" value="1"/>
</dbReference>